<organism evidence="1 2">
    <name type="scientific">Panagrolaimus sp. PS1159</name>
    <dbReference type="NCBI Taxonomy" id="55785"/>
    <lineage>
        <taxon>Eukaryota</taxon>
        <taxon>Metazoa</taxon>
        <taxon>Ecdysozoa</taxon>
        <taxon>Nematoda</taxon>
        <taxon>Chromadorea</taxon>
        <taxon>Rhabditida</taxon>
        <taxon>Tylenchina</taxon>
        <taxon>Panagrolaimomorpha</taxon>
        <taxon>Panagrolaimoidea</taxon>
        <taxon>Panagrolaimidae</taxon>
        <taxon>Panagrolaimus</taxon>
    </lineage>
</organism>
<evidence type="ECO:0000313" key="2">
    <source>
        <dbReference type="WBParaSite" id="PS1159_v2.g18697.t1"/>
    </source>
</evidence>
<sequence>MPHGLVFFFLLNIFVSNIYGFQNDSITDECTSKYKIIIKDTCKTKHNSTFLCFNFNTTNQYLNSTLTEIIDSLSLQCCEDACTLDTIISKYCCDEEACFKVCREKIKNIRKRKPPLFRQILSSFMI</sequence>
<evidence type="ECO:0000313" key="1">
    <source>
        <dbReference type="Proteomes" id="UP000887580"/>
    </source>
</evidence>
<accession>A0AC35FL38</accession>
<reference evidence="2" key="1">
    <citation type="submission" date="2022-11" db="UniProtKB">
        <authorList>
            <consortium name="WormBaseParasite"/>
        </authorList>
    </citation>
    <scope>IDENTIFICATION</scope>
</reference>
<protein>
    <submittedName>
        <fullName evidence="2">Uncharacterized protein</fullName>
    </submittedName>
</protein>
<dbReference type="Proteomes" id="UP000887580">
    <property type="component" value="Unplaced"/>
</dbReference>
<proteinExistence type="predicted"/>
<name>A0AC35FL38_9BILA</name>
<dbReference type="WBParaSite" id="PS1159_v2.g18697.t1">
    <property type="protein sequence ID" value="PS1159_v2.g18697.t1"/>
    <property type="gene ID" value="PS1159_v2.g18697"/>
</dbReference>